<dbReference type="GO" id="GO:0007032">
    <property type="term" value="P:endosome organization"/>
    <property type="evidence" value="ECO:0007669"/>
    <property type="project" value="TreeGrafter"/>
</dbReference>
<organism evidence="1 2">
    <name type="scientific">Papaver somniferum</name>
    <name type="common">Opium poppy</name>
    <dbReference type="NCBI Taxonomy" id="3469"/>
    <lineage>
        <taxon>Eukaryota</taxon>
        <taxon>Viridiplantae</taxon>
        <taxon>Streptophyta</taxon>
        <taxon>Embryophyta</taxon>
        <taxon>Tracheophyta</taxon>
        <taxon>Spermatophyta</taxon>
        <taxon>Magnoliopsida</taxon>
        <taxon>Ranunculales</taxon>
        <taxon>Papaveraceae</taxon>
        <taxon>Papaveroideae</taxon>
        <taxon>Papaver</taxon>
    </lineage>
</organism>
<accession>A0A4Y7KFU8</accession>
<dbReference type="PANTHER" id="PTHR31409">
    <property type="entry name" value="WASH COMPLEX SUBUNIT 4"/>
    <property type="match status" value="1"/>
</dbReference>
<feature type="non-terminal residue" evidence="1">
    <location>
        <position position="1"/>
    </location>
</feature>
<name>A0A4Y7KFU8_PAPSO</name>
<protein>
    <submittedName>
        <fullName evidence="1">Uncharacterized protein</fullName>
    </submittedName>
</protein>
<dbReference type="EMBL" id="CM010721">
    <property type="protein sequence ID" value="RZC72234.1"/>
    <property type="molecule type" value="Genomic_DNA"/>
</dbReference>
<dbReference type="GO" id="GO:0071203">
    <property type="term" value="C:WASH complex"/>
    <property type="evidence" value="ECO:0007669"/>
    <property type="project" value="InterPro"/>
</dbReference>
<reference evidence="1 2" key="1">
    <citation type="journal article" date="2018" name="Science">
        <title>The opium poppy genome and morphinan production.</title>
        <authorList>
            <person name="Guo L."/>
            <person name="Winzer T."/>
            <person name="Yang X."/>
            <person name="Li Y."/>
            <person name="Ning Z."/>
            <person name="He Z."/>
            <person name="Teodor R."/>
            <person name="Lu Y."/>
            <person name="Bowser T.A."/>
            <person name="Graham I.A."/>
            <person name="Ye K."/>
        </authorList>
    </citation>
    <scope>NUCLEOTIDE SEQUENCE [LARGE SCALE GENOMIC DNA]</scope>
    <source>
        <strain evidence="2">cv. HN1</strain>
        <tissue evidence="1">Leaves</tissue>
    </source>
</reference>
<dbReference type="AlphaFoldDB" id="A0A4Y7KFU8"/>
<sequence length="261" mass="30231">HPVLRNGENFLGPYRSDNKSFHSLLPSDCCRIFEMDIWRLLNFLNVLAIRPVGAVFWGSLEVEVPIRRERLMSLCHILVLIKIVEDIFRKKELDIIQSFPHIINLIQNEIEQSLLQVKLIYKYIHTWMYANSSCCWAHIYTYDVAMKLPFADEELWLLEQIWFTITGIGNVLGMVRALQAGCARHAYNKSRTRSYEKDIQKLGSMDEMVTAAKTVDTAIEFSHHVEARVNVFSSLLTTIPKGTEQEKALDGLHWFANMSEQ</sequence>
<dbReference type="GO" id="GO:0016197">
    <property type="term" value="P:endosomal transport"/>
    <property type="evidence" value="ECO:0007669"/>
    <property type="project" value="TreeGrafter"/>
</dbReference>
<proteinExistence type="predicted"/>
<dbReference type="Gramene" id="RZC72234">
    <property type="protein sequence ID" value="RZC72234"/>
    <property type="gene ID" value="C5167_035668"/>
</dbReference>
<dbReference type="InterPro" id="IPR027307">
    <property type="entry name" value="WASH7"/>
</dbReference>
<evidence type="ECO:0000313" key="2">
    <source>
        <dbReference type="Proteomes" id="UP000316621"/>
    </source>
</evidence>
<dbReference type="GO" id="GO:0005768">
    <property type="term" value="C:endosome"/>
    <property type="evidence" value="ECO:0007669"/>
    <property type="project" value="TreeGrafter"/>
</dbReference>
<dbReference type="Proteomes" id="UP000316621">
    <property type="component" value="Chromosome 7"/>
</dbReference>
<gene>
    <name evidence="1" type="ORF">C5167_035668</name>
</gene>
<evidence type="ECO:0000313" key="1">
    <source>
        <dbReference type="EMBL" id="RZC72234.1"/>
    </source>
</evidence>
<dbReference type="STRING" id="3469.A0A4Y7KFU8"/>
<dbReference type="PANTHER" id="PTHR31409:SF0">
    <property type="entry name" value="WASH COMPLEX SUBUNIT 4"/>
    <property type="match status" value="1"/>
</dbReference>
<keyword evidence="2" id="KW-1185">Reference proteome</keyword>